<dbReference type="AlphaFoldDB" id="A0A3D8IP25"/>
<feature type="transmembrane region" description="Helical" evidence="1">
    <location>
        <begin position="15"/>
        <end position="37"/>
    </location>
</feature>
<evidence type="ECO:0000256" key="1">
    <source>
        <dbReference type="SAM" id="Phobius"/>
    </source>
</evidence>
<dbReference type="OrthoDB" id="5327112at2"/>
<keyword evidence="1" id="KW-1133">Transmembrane helix</keyword>
<feature type="transmembrane region" description="Helical" evidence="1">
    <location>
        <begin position="163"/>
        <end position="181"/>
    </location>
</feature>
<organism evidence="2 3">
    <name type="scientific">Helicobacter didelphidarum</name>
    <dbReference type="NCBI Taxonomy" id="2040648"/>
    <lineage>
        <taxon>Bacteria</taxon>
        <taxon>Pseudomonadati</taxon>
        <taxon>Campylobacterota</taxon>
        <taxon>Epsilonproteobacteria</taxon>
        <taxon>Campylobacterales</taxon>
        <taxon>Helicobacteraceae</taxon>
        <taxon>Helicobacter</taxon>
    </lineage>
</organism>
<proteinExistence type="predicted"/>
<dbReference type="RefSeq" id="WP_115542526.1">
    <property type="nucleotide sequence ID" value="NZ_NXLQ01000003.1"/>
</dbReference>
<dbReference type="EMBL" id="NXLQ01000003">
    <property type="protein sequence ID" value="RDU66740.1"/>
    <property type="molecule type" value="Genomic_DNA"/>
</dbReference>
<evidence type="ECO:0000313" key="3">
    <source>
        <dbReference type="Proteomes" id="UP000256379"/>
    </source>
</evidence>
<keyword evidence="3" id="KW-1185">Reference proteome</keyword>
<sequence>MHFFKNKQIWMKVHVYLSLFFLPVALLYALTGALYLFDIREEAGANITEFRVESIEKGREKETILHELVTRNIRIPDNTNIKNMRGNLSMGSIAYSITLMKDKEGYKIRVVNRSLYGILLLMHKGKGKFYFDIIAVGFALSLAIFYLSGLVMTSFCKKKRKNALITFCLGLVITIFMIYLSI</sequence>
<gene>
    <name evidence="2" type="ORF">CQA53_02935</name>
</gene>
<dbReference type="Proteomes" id="UP000256379">
    <property type="component" value="Unassembled WGS sequence"/>
</dbReference>
<keyword evidence="1" id="KW-0472">Membrane</keyword>
<dbReference type="Pfam" id="PF16357">
    <property type="entry name" value="PepSY_TM_like_2"/>
    <property type="match status" value="1"/>
</dbReference>
<evidence type="ECO:0000313" key="2">
    <source>
        <dbReference type="EMBL" id="RDU66740.1"/>
    </source>
</evidence>
<accession>A0A3D8IP25</accession>
<dbReference type="InterPro" id="IPR032307">
    <property type="entry name" value="PepSY_TM-like_2"/>
</dbReference>
<protein>
    <recommendedName>
        <fullName evidence="4">Peptidase</fullName>
    </recommendedName>
</protein>
<comment type="caution">
    <text evidence="2">The sequence shown here is derived from an EMBL/GenBank/DDBJ whole genome shotgun (WGS) entry which is preliminary data.</text>
</comment>
<evidence type="ECO:0008006" key="4">
    <source>
        <dbReference type="Google" id="ProtNLM"/>
    </source>
</evidence>
<name>A0A3D8IP25_9HELI</name>
<feature type="transmembrane region" description="Helical" evidence="1">
    <location>
        <begin position="129"/>
        <end position="151"/>
    </location>
</feature>
<keyword evidence="1" id="KW-0812">Transmembrane</keyword>
<reference evidence="2 3" key="1">
    <citation type="submission" date="2018-04" db="EMBL/GenBank/DDBJ databases">
        <title>Novel Campyloabacter and Helicobacter Species and Strains.</title>
        <authorList>
            <person name="Mannion A.J."/>
            <person name="Shen Z."/>
            <person name="Fox J.G."/>
        </authorList>
    </citation>
    <scope>NUCLEOTIDE SEQUENCE [LARGE SCALE GENOMIC DNA]</scope>
    <source>
        <strain evidence="2 3">MIT 17-337</strain>
    </source>
</reference>